<dbReference type="Gene3D" id="3.40.50.300">
    <property type="entry name" value="P-loop containing nucleotide triphosphate hydrolases"/>
    <property type="match status" value="1"/>
</dbReference>
<evidence type="ECO:0000313" key="8">
    <source>
        <dbReference type="Proteomes" id="UP000305888"/>
    </source>
</evidence>
<dbReference type="PROSITE" id="PS50893">
    <property type="entry name" value="ABC_TRANSPORTER_2"/>
    <property type="match status" value="1"/>
</dbReference>
<dbReference type="GO" id="GO:0005524">
    <property type="term" value="F:ATP binding"/>
    <property type="evidence" value="ECO:0007669"/>
    <property type="project" value="UniProtKB-KW"/>
</dbReference>
<keyword evidence="4" id="KW-0547">Nucleotide-binding</keyword>
<keyword evidence="2" id="KW-0813">Transport</keyword>
<organism evidence="7 8">
    <name type="scientific">Paroceanicella profunda</name>
    <dbReference type="NCBI Taxonomy" id="2579971"/>
    <lineage>
        <taxon>Bacteria</taxon>
        <taxon>Pseudomonadati</taxon>
        <taxon>Pseudomonadota</taxon>
        <taxon>Alphaproteobacteria</taxon>
        <taxon>Rhodobacterales</taxon>
        <taxon>Paracoccaceae</taxon>
        <taxon>Paroceanicella</taxon>
    </lineage>
</organism>
<dbReference type="GO" id="GO:0016887">
    <property type="term" value="F:ATP hydrolysis activity"/>
    <property type="evidence" value="ECO:0007669"/>
    <property type="project" value="InterPro"/>
</dbReference>
<dbReference type="RefSeq" id="WP_138575497.1">
    <property type="nucleotide sequence ID" value="NZ_CP040818.1"/>
</dbReference>
<evidence type="ECO:0000313" key="7">
    <source>
        <dbReference type="EMBL" id="QDL91115.1"/>
    </source>
</evidence>
<dbReference type="SMART" id="SM00382">
    <property type="entry name" value="AAA"/>
    <property type="match status" value="1"/>
</dbReference>
<dbReference type="InterPro" id="IPR003593">
    <property type="entry name" value="AAA+_ATPase"/>
</dbReference>
<dbReference type="PANTHER" id="PTHR42711:SF5">
    <property type="entry name" value="ABC TRANSPORTER ATP-BINDING PROTEIN NATA"/>
    <property type="match status" value="1"/>
</dbReference>
<dbReference type="EMBL" id="CP040818">
    <property type="protein sequence ID" value="QDL91115.1"/>
    <property type="molecule type" value="Genomic_DNA"/>
</dbReference>
<evidence type="ECO:0000256" key="2">
    <source>
        <dbReference type="ARBA" id="ARBA00022448"/>
    </source>
</evidence>
<evidence type="ECO:0000256" key="4">
    <source>
        <dbReference type="ARBA" id="ARBA00022741"/>
    </source>
</evidence>
<evidence type="ECO:0000256" key="1">
    <source>
        <dbReference type="ARBA" id="ARBA00005417"/>
    </source>
</evidence>
<dbReference type="PANTHER" id="PTHR42711">
    <property type="entry name" value="ABC TRANSPORTER ATP-BINDING PROTEIN"/>
    <property type="match status" value="1"/>
</dbReference>
<feature type="domain" description="ABC transporter" evidence="6">
    <location>
        <begin position="4"/>
        <end position="237"/>
    </location>
</feature>
<protein>
    <submittedName>
        <fullName evidence="7">ATP-binding cassette domain-containing protein</fullName>
    </submittedName>
</protein>
<comment type="similarity">
    <text evidence="1">Belongs to the ABC transporter superfamily.</text>
</comment>
<dbReference type="AlphaFoldDB" id="A0A5B8FRZ3"/>
<dbReference type="Proteomes" id="UP000305888">
    <property type="component" value="Chromosome"/>
</dbReference>
<evidence type="ECO:0000256" key="3">
    <source>
        <dbReference type="ARBA" id="ARBA00022458"/>
    </source>
</evidence>
<dbReference type="InterPro" id="IPR027417">
    <property type="entry name" value="P-loop_NTPase"/>
</dbReference>
<keyword evidence="8" id="KW-1185">Reference proteome</keyword>
<gene>
    <name evidence="7" type="ORF">FDP22_04555</name>
</gene>
<dbReference type="PROSITE" id="PS00211">
    <property type="entry name" value="ABC_TRANSPORTER_1"/>
    <property type="match status" value="1"/>
</dbReference>
<dbReference type="InterPro" id="IPR050763">
    <property type="entry name" value="ABC_transporter_ATP-binding"/>
</dbReference>
<evidence type="ECO:0000256" key="5">
    <source>
        <dbReference type="ARBA" id="ARBA00022840"/>
    </source>
</evidence>
<keyword evidence="3" id="KW-0536">Nodulation</keyword>
<dbReference type="InterPro" id="IPR003439">
    <property type="entry name" value="ABC_transporter-like_ATP-bd"/>
</dbReference>
<name>A0A5B8FRZ3_9RHOB</name>
<accession>A0A5B8FRZ3</accession>
<dbReference type="SUPFAM" id="SSF52540">
    <property type="entry name" value="P-loop containing nucleoside triphosphate hydrolases"/>
    <property type="match status" value="1"/>
</dbReference>
<dbReference type="KEGG" id="ppru:FDP22_04555"/>
<proteinExistence type="inferred from homology"/>
<reference evidence="7 8" key="1">
    <citation type="submission" date="2019-06" db="EMBL/GenBank/DDBJ databases">
        <title>Genome sequence of Rhodobacteraceae bacterium D4M1.</title>
        <authorList>
            <person name="Cao J."/>
        </authorList>
    </citation>
    <scope>NUCLEOTIDE SEQUENCE [LARGE SCALE GENOMIC DNA]</scope>
    <source>
        <strain evidence="7 8">D4M1</strain>
    </source>
</reference>
<dbReference type="Pfam" id="PF00005">
    <property type="entry name" value="ABC_tran"/>
    <property type="match status" value="1"/>
</dbReference>
<keyword evidence="5 7" id="KW-0067">ATP-binding</keyword>
<evidence type="ECO:0000259" key="6">
    <source>
        <dbReference type="PROSITE" id="PS50893"/>
    </source>
</evidence>
<dbReference type="OrthoDB" id="9802264at2"/>
<dbReference type="InterPro" id="IPR017871">
    <property type="entry name" value="ABC_transporter-like_CS"/>
</dbReference>
<sequence length="243" mass="25994">MSERRLADLAPVARLSGARVLRGGETLIDGLTLSVPARGVLALMGPNGAGKSLTLRLLAGLVRPQAGQADWDGAPLPPRPKVALVFQRPVMLRRSVRGTLTHALATYGVPRRERAARCDALLRLGRLEALAERPARWLSGGEQQRLALVRALGAEPRLLLLDEPTASLDPEATAAIETLIRQAAEAGTSVVLVTHDPGQARRLADRVAFLHRGRITAEQAAEDFFAAPASAEARAYLDGRLLL</sequence>